<protein>
    <submittedName>
        <fullName evidence="5">AAC(3) family N-acetyltransferase</fullName>
    </submittedName>
</protein>
<feature type="region of interest" description="Disordered" evidence="4">
    <location>
        <begin position="262"/>
        <end position="284"/>
    </location>
</feature>
<keyword evidence="2" id="KW-0808">Transferase</keyword>
<keyword evidence="3" id="KW-0012">Acyltransferase</keyword>
<dbReference type="Pfam" id="PF02522">
    <property type="entry name" value="Antibiotic_NAT"/>
    <property type="match status" value="1"/>
</dbReference>
<evidence type="ECO:0000256" key="4">
    <source>
        <dbReference type="SAM" id="MobiDB-lite"/>
    </source>
</evidence>
<dbReference type="InterPro" id="IPR003679">
    <property type="entry name" value="Amioglycoside_AcTrfase"/>
</dbReference>
<dbReference type="AlphaFoldDB" id="A0A918HM82"/>
<name>A0A918HM82_9ACTN</name>
<dbReference type="PANTHER" id="PTHR11104:SF0">
    <property type="entry name" value="SPBETA PROPHAGE-DERIVED AMINOGLYCOSIDE N(3')-ACETYLTRANSFERASE-LIKE PROTEIN YOKD"/>
    <property type="match status" value="1"/>
</dbReference>
<evidence type="ECO:0000313" key="6">
    <source>
        <dbReference type="Proteomes" id="UP000646776"/>
    </source>
</evidence>
<keyword evidence="6" id="KW-1185">Reference proteome</keyword>
<dbReference type="PANTHER" id="PTHR11104">
    <property type="entry name" value="AMINOGLYCOSIDE N3-ACETYLTRANSFERASE"/>
    <property type="match status" value="1"/>
</dbReference>
<evidence type="ECO:0000256" key="1">
    <source>
        <dbReference type="ARBA" id="ARBA00006383"/>
    </source>
</evidence>
<dbReference type="SUPFAM" id="SSF110710">
    <property type="entry name" value="TTHA0583/YokD-like"/>
    <property type="match status" value="1"/>
</dbReference>
<comment type="caution">
    <text evidence="5">The sequence shown here is derived from an EMBL/GenBank/DDBJ whole genome shotgun (WGS) entry which is preliminary data.</text>
</comment>
<organism evidence="5 6">
    <name type="scientific">Streptomyces phaeofaciens</name>
    <dbReference type="NCBI Taxonomy" id="68254"/>
    <lineage>
        <taxon>Bacteria</taxon>
        <taxon>Bacillati</taxon>
        <taxon>Actinomycetota</taxon>
        <taxon>Actinomycetes</taxon>
        <taxon>Kitasatosporales</taxon>
        <taxon>Streptomycetaceae</taxon>
        <taxon>Streptomyces</taxon>
    </lineage>
</organism>
<dbReference type="InterPro" id="IPR028345">
    <property type="entry name" value="Antibiotic_NAT-like"/>
</dbReference>
<evidence type="ECO:0000313" key="5">
    <source>
        <dbReference type="EMBL" id="GGT78470.1"/>
    </source>
</evidence>
<reference evidence="5" key="1">
    <citation type="journal article" date="2014" name="Int. J. Syst. Evol. Microbiol.">
        <title>Complete genome sequence of Corynebacterium casei LMG S-19264T (=DSM 44701T), isolated from a smear-ripened cheese.</title>
        <authorList>
            <consortium name="US DOE Joint Genome Institute (JGI-PGF)"/>
            <person name="Walter F."/>
            <person name="Albersmeier A."/>
            <person name="Kalinowski J."/>
            <person name="Ruckert C."/>
        </authorList>
    </citation>
    <scope>NUCLEOTIDE SEQUENCE</scope>
    <source>
        <strain evidence="5">JCM 4125</strain>
    </source>
</reference>
<dbReference type="GO" id="GO:0046677">
    <property type="term" value="P:response to antibiotic"/>
    <property type="evidence" value="ECO:0007669"/>
    <property type="project" value="InterPro"/>
</dbReference>
<evidence type="ECO:0000256" key="2">
    <source>
        <dbReference type="ARBA" id="ARBA00022679"/>
    </source>
</evidence>
<dbReference type="EMBL" id="BMSA01000024">
    <property type="protein sequence ID" value="GGT78470.1"/>
    <property type="molecule type" value="Genomic_DNA"/>
</dbReference>
<proteinExistence type="inferred from homology"/>
<gene>
    <name evidence="5" type="ORF">GCM10010226_65810</name>
</gene>
<reference evidence="5" key="2">
    <citation type="submission" date="2020-09" db="EMBL/GenBank/DDBJ databases">
        <authorList>
            <person name="Sun Q."/>
            <person name="Ohkuma M."/>
        </authorList>
    </citation>
    <scope>NUCLEOTIDE SEQUENCE</scope>
    <source>
        <strain evidence="5">JCM 4125</strain>
    </source>
</reference>
<comment type="similarity">
    <text evidence="1">Belongs to the antibiotic N-acetyltransferase family.</text>
</comment>
<accession>A0A918HM82</accession>
<dbReference type="Proteomes" id="UP000646776">
    <property type="component" value="Unassembled WGS sequence"/>
</dbReference>
<sequence length="284" mass="30291">MPTPPPTGPLVTRETLAAELRTLGVEPGETLLVHSSLSSLGWVCGGAVAVVQGLLDALGPHGTLVVPTQSGDLSDPAVWGSPPVPREWWETIRATMPAYDPLVTPTRGVGVIPETVRTWPGALRSAHPQTSFAALGPRAAEILDGHAPDCRLGEHSPLARLEERGARVLLLGAGYDTCTSFHLAEYRIESPLVEVGRPAPGGGWEVVTEVSILSDRFDELGHDFERDRPVVRGTVGAADARLFPVADAVAYARRWLPLHRSRAEEPPSARPARRTPPTGAQEAP</sequence>
<dbReference type="RefSeq" id="WP_189715883.1">
    <property type="nucleotide sequence ID" value="NZ_BMSA01000024.1"/>
</dbReference>
<dbReference type="GO" id="GO:0008080">
    <property type="term" value="F:N-acetyltransferase activity"/>
    <property type="evidence" value="ECO:0007669"/>
    <property type="project" value="InterPro"/>
</dbReference>
<evidence type="ECO:0000256" key="3">
    <source>
        <dbReference type="ARBA" id="ARBA00023315"/>
    </source>
</evidence>